<sequence length="108" mass="11484">METLYLSTPNIGPGLFIQHGFATIIAAKSIGRDCWINQQVTIGFSNDIDCPIIEDNVKIFAGAKIIGKVIIGSNSIIGANTVIVKNIPKNCTVVGSPAYIIKVDGVRV</sequence>
<reference evidence="1 2" key="1">
    <citation type="submission" date="2020-05" db="EMBL/GenBank/DDBJ databases">
        <title>Hymenobacter terrestris sp. nov. and Hymenobacter lapidiphilus sp. nov., isolated from regoliths in Antarctica.</title>
        <authorList>
            <person name="Sedlacek I."/>
            <person name="Pantucek R."/>
            <person name="Zeman M."/>
            <person name="Holochova P."/>
            <person name="Kralova S."/>
            <person name="Stankova E."/>
            <person name="Sedo O."/>
            <person name="Micenkova L."/>
            <person name="Svec P."/>
            <person name="Gupta V."/>
            <person name="Sood U."/>
            <person name="Korpole U.S."/>
            <person name="Lal R."/>
        </authorList>
    </citation>
    <scope>NUCLEOTIDE SEQUENCE [LARGE SCALE GENOMIC DNA]</scope>
    <source>
        <strain evidence="1 2">P5252</strain>
    </source>
</reference>
<proteinExistence type="predicted"/>
<protein>
    <recommendedName>
        <fullName evidence="3">Serine acetyltransferase</fullName>
    </recommendedName>
</protein>
<gene>
    <name evidence="1" type="ORF">HW556_14520</name>
</gene>
<accession>A0ABX2Q5G5</accession>
<dbReference type="EMBL" id="JABKAV010000056">
    <property type="protein sequence ID" value="NVO86098.1"/>
    <property type="molecule type" value="Genomic_DNA"/>
</dbReference>
<dbReference type="PANTHER" id="PTHR42811">
    <property type="entry name" value="SERINE ACETYLTRANSFERASE"/>
    <property type="match status" value="1"/>
</dbReference>
<dbReference type="PIRSF" id="PIRSF000441">
    <property type="entry name" value="CysE"/>
    <property type="match status" value="1"/>
</dbReference>
<comment type="caution">
    <text evidence="1">The sequence shown here is derived from an EMBL/GenBank/DDBJ whole genome shotgun (WGS) entry which is preliminary data.</text>
</comment>
<organism evidence="1 2">
    <name type="scientific">Hymenobacter terrestris</name>
    <dbReference type="NCBI Taxonomy" id="2748310"/>
    <lineage>
        <taxon>Bacteria</taxon>
        <taxon>Pseudomonadati</taxon>
        <taxon>Bacteroidota</taxon>
        <taxon>Cytophagia</taxon>
        <taxon>Cytophagales</taxon>
        <taxon>Hymenobacteraceae</taxon>
        <taxon>Hymenobacter</taxon>
    </lineage>
</organism>
<dbReference type="Pfam" id="PF00132">
    <property type="entry name" value="Hexapep"/>
    <property type="match status" value="1"/>
</dbReference>
<evidence type="ECO:0008006" key="3">
    <source>
        <dbReference type="Google" id="ProtNLM"/>
    </source>
</evidence>
<dbReference type="InterPro" id="IPR001451">
    <property type="entry name" value="Hexapep"/>
</dbReference>
<keyword evidence="2" id="KW-1185">Reference proteome</keyword>
<dbReference type="Proteomes" id="UP000626554">
    <property type="component" value="Unassembled WGS sequence"/>
</dbReference>
<name>A0ABX2Q5G5_9BACT</name>
<evidence type="ECO:0000313" key="1">
    <source>
        <dbReference type="EMBL" id="NVO86098.1"/>
    </source>
</evidence>
<dbReference type="InterPro" id="IPR005881">
    <property type="entry name" value="Ser_O-AcTrfase"/>
</dbReference>
<evidence type="ECO:0000313" key="2">
    <source>
        <dbReference type="Proteomes" id="UP000626554"/>
    </source>
</evidence>
<dbReference type="InterPro" id="IPR011004">
    <property type="entry name" value="Trimer_LpxA-like_sf"/>
</dbReference>
<dbReference type="RefSeq" id="WP_176900815.1">
    <property type="nucleotide sequence ID" value="NZ_JABKAV010000056.1"/>
</dbReference>
<dbReference type="SUPFAM" id="SSF51161">
    <property type="entry name" value="Trimeric LpxA-like enzymes"/>
    <property type="match status" value="1"/>
</dbReference>
<dbReference type="Gene3D" id="2.160.10.10">
    <property type="entry name" value="Hexapeptide repeat proteins"/>
    <property type="match status" value="1"/>
</dbReference>